<name>Q30VH2_OLEA2</name>
<dbReference type="HOGENOM" id="CLU_1029438_0_0_7"/>
<accession>Q30VH2</accession>
<sequence>MLYDEFDRLESESAPAERRPAHAVQRSTPILHNEAVFMHLPPSALLASDLFQAVYARKRPVVSRLPLASTDSARTMLYSGERLDQFDLDVLLACMESSAHTGRRTGTCVGMMTGGIARAMKRPDDRATRRKTALSLQRMACGLLEVSNGRLHYTLRIINRLLLDSTQDRCVVEFSPQVFAALRSLPDMRSFTRSRFALRARSLERWLHGMVYVSSEMCIPFDQLGPLSGGCAGSRTALHATVRQLCTAGALPVQGEDEAGIVISRG</sequence>
<dbReference type="Proteomes" id="UP000002710">
    <property type="component" value="Chromosome"/>
</dbReference>
<evidence type="ECO:0000313" key="2">
    <source>
        <dbReference type="EMBL" id="ABB40324.1"/>
    </source>
</evidence>
<dbReference type="RefSeq" id="WP_011369222.1">
    <property type="nucleotide sequence ID" value="NC_007519.1"/>
</dbReference>
<gene>
    <name evidence="2" type="ordered locus">Dde_3531</name>
</gene>
<organism evidence="2 3">
    <name type="scientific">Oleidesulfovibrio alaskensis (strain ATCC BAA-1058 / DSM 17464 / G20)</name>
    <name type="common">Desulfovibrio alaskensis</name>
    <dbReference type="NCBI Taxonomy" id="207559"/>
    <lineage>
        <taxon>Bacteria</taxon>
        <taxon>Pseudomonadati</taxon>
        <taxon>Thermodesulfobacteriota</taxon>
        <taxon>Desulfovibrionia</taxon>
        <taxon>Desulfovibrionales</taxon>
        <taxon>Desulfovibrionaceae</taxon>
        <taxon>Oleidesulfovibrio</taxon>
    </lineage>
</organism>
<feature type="region of interest" description="Disordered" evidence="1">
    <location>
        <begin position="1"/>
        <end position="24"/>
    </location>
</feature>
<dbReference type="STRING" id="207559.Dde_3531"/>
<feature type="compositionally biased region" description="Basic and acidic residues" evidence="1">
    <location>
        <begin position="1"/>
        <end position="20"/>
    </location>
</feature>
<evidence type="ECO:0000256" key="1">
    <source>
        <dbReference type="SAM" id="MobiDB-lite"/>
    </source>
</evidence>
<dbReference type="KEGG" id="dde:Dde_3531"/>
<proteinExistence type="predicted"/>
<reference evidence="2 3" key="1">
    <citation type="journal article" date="2011" name="J. Bacteriol.">
        <title>Complete genome sequence and updated annotation of Desulfovibrio alaskensis G20.</title>
        <authorList>
            <person name="Hauser L.J."/>
            <person name="Land M.L."/>
            <person name="Brown S.D."/>
            <person name="Larimer F."/>
            <person name="Keller K.L."/>
            <person name="Rapp-Giles B.J."/>
            <person name="Price M.N."/>
            <person name="Lin M."/>
            <person name="Bruce D.C."/>
            <person name="Detter J.C."/>
            <person name="Tapia R."/>
            <person name="Han C.S."/>
            <person name="Goodwin L.A."/>
            <person name="Cheng J.F."/>
            <person name="Pitluck S."/>
            <person name="Copeland A."/>
            <person name="Lucas S."/>
            <person name="Nolan M."/>
            <person name="Lapidus A.L."/>
            <person name="Palumbo A.V."/>
            <person name="Wall J.D."/>
        </authorList>
    </citation>
    <scope>NUCLEOTIDE SEQUENCE [LARGE SCALE GENOMIC DNA]</scope>
    <source>
        <strain evidence="3">ATCC BAA 1058 / DSM 17464 / G20</strain>
    </source>
</reference>
<protein>
    <recommendedName>
        <fullName evidence="4">TrfA family protein</fullName>
    </recommendedName>
</protein>
<evidence type="ECO:0008006" key="4">
    <source>
        <dbReference type="Google" id="ProtNLM"/>
    </source>
</evidence>
<keyword evidence="3" id="KW-1185">Reference proteome</keyword>
<dbReference type="AlphaFoldDB" id="Q30VH2"/>
<evidence type="ECO:0000313" key="3">
    <source>
        <dbReference type="Proteomes" id="UP000002710"/>
    </source>
</evidence>
<dbReference type="eggNOG" id="COG3464">
    <property type="taxonomic scope" value="Bacteria"/>
</dbReference>
<dbReference type="EMBL" id="CP000112">
    <property type="protein sequence ID" value="ABB40324.1"/>
    <property type="molecule type" value="Genomic_DNA"/>
</dbReference>